<dbReference type="Gene3D" id="3.30.1340.30">
    <property type="match status" value="1"/>
</dbReference>
<dbReference type="PROSITE" id="PS50914">
    <property type="entry name" value="BON"/>
    <property type="match status" value="1"/>
</dbReference>
<proteinExistence type="predicted"/>
<dbReference type="Pfam" id="PF04972">
    <property type="entry name" value="BON"/>
    <property type="match status" value="1"/>
</dbReference>
<evidence type="ECO:0000313" key="2">
    <source>
        <dbReference type="EMBL" id="MBK7422286.1"/>
    </source>
</evidence>
<evidence type="ECO:0000259" key="1">
    <source>
        <dbReference type="PROSITE" id="PS50914"/>
    </source>
</evidence>
<protein>
    <submittedName>
        <fullName evidence="2">BON domain-containing protein</fullName>
    </submittedName>
</protein>
<sequence>MKTDVQLQQDVIAVLKRERSVKGADIGVEVKEGNVTLIGTVKSWAERDLALLCAWGAPGIRNIAHKLIVTN</sequence>
<dbReference type="AlphaFoldDB" id="A0A9D7FCH9"/>
<feature type="domain" description="BON" evidence="1">
    <location>
        <begin position="3"/>
        <end position="71"/>
    </location>
</feature>
<dbReference type="InterPro" id="IPR007055">
    <property type="entry name" value="BON_dom"/>
</dbReference>
<evidence type="ECO:0000313" key="3">
    <source>
        <dbReference type="Proteomes" id="UP000886602"/>
    </source>
</evidence>
<name>A0A9D7FCH9_9RHOO</name>
<dbReference type="Proteomes" id="UP000886602">
    <property type="component" value="Unassembled WGS sequence"/>
</dbReference>
<dbReference type="EMBL" id="JADJNC010000005">
    <property type="protein sequence ID" value="MBK7422286.1"/>
    <property type="molecule type" value="Genomic_DNA"/>
</dbReference>
<gene>
    <name evidence="2" type="ORF">IPJ48_03860</name>
</gene>
<accession>A0A9D7FCH9</accession>
<comment type="caution">
    <text evidence="2">The sequence shown here is derived from an EMBL/GenBank/DDBJ whole genome shotgun (WGS) entry which is preliminary data.</text>
</comment>
<reference evidence="2" key="1">
    <citation type="submission" date="2020-10" db="EMBL/GenBank/DDBJ databases">
        <title>Connecting structure to function with the recovery of over 1000 high-quality activated sludge metagenome-assembled genomes encoding full-length rRNA genes using long-read sequencing.</title>
        <authorList>
            <person name="Singleton C.M."/>
            <person name="Petriglieri F."/>
            <person name="Kristensen J.M."/>
            <person name="Kirkegaard R.H."/>
            <person name="Michaelsen T.Y."/>
            <person name="Andersen M.H."/>
            <person name="Karst S.M."/>
            <person name="Dueholm M.S."/>
            <person name="Nielsen P.H."/>
            <person name="Albertsen M."/>
        </authorList>
    </citation>
    <scope>NUCLEOTIDE SEQUENCE</scope>
    <source>
        <strain evidence="2">EsbW_18-Q3-R4-48_MAXAC.044</strain>
    </source>
</reference>
<organism evidence="2 3">
    <name type="scientific">Candidatus Propionivibrio dominans</name>
    <dbReference type="NCBI Taxonomy" id="2954373"/>
    <lineage>
        <taxon>Bacteria</taxon>
        <taxon>Pseudomonadati</taxon>
        <taxon>Pseudomonadota</taxon>
        <taxon>Betaproteobacteria</taxon>
        <taxon>Rhodocyclales</taxon>
        <taxon>Rhodocyclaceae</taxon>
        <taxon>Propionivibrio</taxon>
    </lineage>
</organism>